<organism evidence="1 2">
    <name type="scientific">Kitasatospora cheerisanensis KCTC 2395</name>
    <dbReference type="NCBI Taxonomy" id="1348663"/>
    <lineage>
        <taxon>Bacteria</taxon>
        <taxon>Bacillati</taxon>
        <taxon>Actinomycetota</taxon>
        <taxon>Actinomycetes</taxon>
        <taxon>Kitasatosporales</taxon>
        <taxon>Streptomycetaceae</taxon>
        <taxon>Kitasatospora</taxon>
    </lineage>
</organism>
<keyword evidence="1" id="KW-0378">Hydrolase</keyword>
<dbReference type="EMBL" id="JNBY01000001">
    <property type="protein sequence ID" value="KDN88238.1"/>
    <property type="molecule type" value="Genomic_DNA"/>
</dbReference>
<proteinExistence type="predicted"/>
<reference evidence="1 2" key="1">
    <citation type="submission" date="2014-05" db="EMBL/GenBank/DDBJ databases">
        <title>Draft Genome Sequence of Kitasatospora cheerisanensis KCTC 2395.</title>
        <authorList>
            <person name="Nam D.H."/>
        </authorList>
    </citation>
    <scope>NUCLEOTIDE SEQUENCE [LARGE SCALE GENOMIC DNA]</scope>
    <source>
        <strain evidence="1 2">KCTC 2395</strain>
    </source>
</reference>
<evidence type="ECO:0000313" key="2">
    <source>
        <dbReference type="Proteomes" id="UP000027178"/>
    </source>
</evidence>
<name>A0A066Z3A4_9ACTN</name>
<sequence length="94" mass="10612">MTCYKPGQRSRLIYAIRECCGRKDEPKGLGWKDFRDLTVRARTRLGGPIVLVWDNVRLNPTAGMRDFINANARSFPADHVTVAWSDRCPVYGAG</sequence>
<dbReference type="eggNOG" id="COG3335">
    <property type="taxonomic scope" value="Bacteria"/>
</dbReference>
<protein>
    <submittedName>
        <fullName evidence="1">DDE endonuclease</fullName>
    </submittedName>
</protein>
<dbReference type="HOGENOM" id="CLU_2382290_0_0_11"/>
<keyword evidence="2" id="KW-1185">Reference proteome</keyword>
<keyword evidence="1" id="KW-0540">Nuclease</keyword>
<dbReference type="Proteomes" id="UP000027178">
    <property type="component" value="Unassembled WGS sequence"/>
</dbReference>
<keyword evidence="1" id="KW-0255">Endonuclease</keyword>
<dbReference type="GO" id="GO:0004519">
    <property type="term" value="F:endonuclease activity"/>
    <property type="evidence" value="ECO:0007669"/>
    <property type="project" value="UniProtKB-KW"/>
</dbReference>
<evidence type="ECO:0000313" key="1">
    <source>
        <dbReference type="EMBL" id="KDN88238.1"/>
    </source>
</evidence>
<dbReference type="AlphaFoldDB" id="A0A066Z3A4"/>
<gene>
    <name evidence="1" type="ORF">KCH_00100</name>
</gene>
<comment type="caution">
    <text evidence="1">The sequence shown here is derived from an EMBL/GenBank/DDBJ whole genome shotgun (WGS) entry which is preliminary data.</text>
</comment>
<accession>A0A066Z3A4</accession>